<comment type="caution">
    <text evidence="2">The sequence shown here is derived from an EMBL/GenBank/DDBJ whole genome shotgun (WGS) entry which is preliminary data.</text>
</comment>
<evidence type="ECO:0000313" key="3">
    <source>
        <dbReference type="Proteomes" id="UP001558713"/>
    </source>
</evidence>
<dbReference type="AlphaFoldDB" id="A0ABD1BVK4"/>
<organism evidence="2 3">
    <name type="scientific">Cardamine amara subsp. amara</name>
    <dbReference type="NCBI Taxonomy" id="228776"/>
    <lineage>
        <taxon>Eukaryota</taxon>
        <taxon>Viridiplantae</taxon>
        <taxon>Streptophyta</taxon>
        <taxon>Embryophyta</taxon>
        <taxon>Tracheophyta</taxon>
        <taxon>Spermatophyta</taxon>
        <taxon>Magnoliopsida</taxon>
        <taxon>eudicotyledons</taxon>
        <taxon>Gunneridae</taxon>
        <taxon>Pentapetalae</taxon>
        <taxon>rosids</taxon>
        <taxon>malvids</taxon>
        <taxon>Brassicales</taxon>
        <taxon>Brassicaceae</taxon>
        <taxon>Cardamineae</taxon>
        <taxon>Cardamine</taxon>
    </lineage>
</organism>
<dbReference type="EMBL" id="JBANAX010000133">
    <property type="protein sequence ID" value="KAL1221242.1"/>
    <property type="molecule type" value="Genomic_DNA"/>
</dbReference>
<proteinExistence type="predicted"/>
<reference evidence="2 3" key="1">
    <citation type="submission" date="2024-04" db="EMBL/GenBank/DDBJ databases">
        <title>Genome assembly C_amara_ONT_v2.</title>
        <authorList>
            <person name="Yant L."/>
            <person name="Moore C."/>
            <person name="Slenker M."/>
        </authorList>
    </citation>
    <scope>NUCLEOTIDE SEQUENCE [LARGE SCALE GENOMIC DNA]</scope>
    <source>
        <tissue evidence="2">Leaf</tissue>
    </source>
</reference>
<accession>A0ABD1BVK4</accession>
<dbReference type="CDD" id="cd06222">
    <property type="entry name" value="RNase_H_like"/>
    <property type="match status" value="1"/>
</dbReference>
<protein>
    <recommendedName>
        <fullName evidence="1">RNase H type-1 domain-containing protein</fullName>
    </recommendedName>
</protein>
<dbReference type="Proteomes" id="UP001558713">
    <property type="component" value="Unassembled WGS sequence"/>
</dbReference>
<gene>
    <name evidence="2" type="ORF">V5N11_022226</name>
</gene>
<dbReference type="Pfam" id="PF13456">
    <property type="entry name" value="RVT_3"/>
    <property type="match status" value="1"/>
</dbReference>
<keyword evidence="3" id="KW-1185">Reference proteome</keyword>
<sequence>MIRGLMKFSGNSTKLYFLWIFENRHFTTMEVLTKATIDARTWQSAQAIADGEHQSTCPKTTHSARVADLSVDAQGALICRVDAAWRADCEHAGLGWSFFNAEDQIVNQGSKSQNFVSSALMGEALAVREALDSALELGLVTLHLESDSNLLIDTIRSTNFAH</sequence>
<dbReference type="PANTHER" id="PTHR34146">
    <property type="entry name" value="POLYNUCLEOTIDYL TRANSFERASE, RIBONUCLEASE H-LIKE SUPERFAMILY PROTEIN-RELATED"/>
    <property type="match status" value="1"/>
</dbReference>
<name>A0ABD1BVK4_CARAN</name>
<dbReference type="InterPro" id="IPR012337">
    <property type="entry name" value="RNaseH-like_sf"/>
</dbReference>
<dbReference type="SUPFAM" id="SSF53098">
    <property type="entry name" value="Ribonuclease H-like"/>
    <property type="match status" value="1"/>
</dbReference>
<dbReference type="InterPro" id="IPR036397">
    <property type="entry name" value="RNaseH_sf"/>
</dbReference>
<feature type="domain" description="RNase H type-1" evidence="1">
    <location>
        <begin position="81"/>
        <end position="157"/>
    </location>
</feature>
<dbReference type="Gene3D" id="3.30.420.10">
    <property type="entry name" value="Ribonuclease H-like superfamily/Ribonuclease H"/>
    <property type="match status" value="1"/>
</dbReference>
<dbReference type="InterPro" id="IPR044730">
    <property type="entry name" value="RNase_H-like_dom_plant"/>
</dbReference>
<dbReference type="PANTHER" id="PTHR34146:SF3">
    <property type="entry name" value="POLYNUCLEOTIDYL TRANSFERASE, RIBONUCLEASE H-LIKE SUPERFAMILY PROTEIN"/>
    <property type="match status" value="1"/>
</dbReference>
<dbReference type="InterPro" id="IPR002156">
    <property type="entry name" value="RNaseH_domain"/>
</dbReference>
<evidence type="ECO:0000259" key="1">
    <source>
        <dbReference type="Pfam" id="PF13456"/>
    </source>
</evidence>
<evidence type="ECO:0000313" key="2">
    <source>
        <dbReference type="EMBL" id="KAL1221242.1"/>
    </source>
</evidence>